<keyword evidence="4" id="KW-1185">Reference proteome</keyword>
<gene>
    <name evidence="3" type="ORF">EIK79_08855</name>
</gene>
<dbReference type="PANTHER" id="PTHR44068">
    <property type="entry name" value="ZGC:194242"/>
    <property type="match status" value="1"/>
</dbReference>
<evidence type="ECO:0000259" key="2">
    <source>
        <dbReference type="Pfam" id="PF08241"/>
    </source>
</evidence>
<dbReference type="PANTHER" id="PTHR44068:SF1">
    <property type="entry name" value="HYPOTHETICAL LOC100005854"/>
    <property type="match status" value="1"/>
</dbReference>
<sequence length="226" mass="25682">MGVREEFDAWAADGRDKGMEARHWHTAKHALARMPVESGDVVLDLGCGSGYAGRALRETGAVARAYGLDGSPEMVGNARSYTDDPAIGYVGGDFNALPFTDDSIDHVWSMEAFYYAADPHRTLSEIRRILRPGGTFYCAVNFYEENVHSHQWQEFIDVEMTRWSREEYRAAFRDAGFHVAEQDTIPDREIDIPSEREFPTEEWDTREAMVERYREYGTLLTVGVVP</sequence>
<dbReference type="GO" id="GO:0003838">
    <property type="term" value="F:sterol 24-C-methyltransferase activity"/>
    <property type="evidence" value="ECO:0007669"/>
    <property type="project" value="TreeGrafter"/>
</dbReference>
<keyword evidence="3" id="KW-0489">Methyltransferase</keyword>
<feature type="domain" description="Methyltransferase type 11" evidence="2">
    <location>
        <begin position="43"/>
        <end position="138"/>
    </location>
</feature>
<dbReference type="AlphaFoldDB" id="A0A3P3RB88"/>
<dbReference type="SUPFAM" id="SSF53335">
    <property type="entry name" value="S-adenosyl-L-methionine-dependent methyltransferases"/>
    <property type="match status" value="1"/>
</dbReference>
<proteinExistence type="predicted"/>
<dbReference type="InterPro" id="IPR050447">
    <property type="entry name" value="Erg6_SMT_methyltransf"/>
</dbReference>
<protein>
    <submittedName>
        <fullName evidence="3">Class I SAM-dependent methyltransferase</fullName>
    </submittedName>
</protein>
<comment type="caution">
    <text evidence="3">The sequence shown here is derived from an EMBL/GenBank/DDBJ whole genome shotgun (WGS) entry which is preliminary data.</text>
</comment>
<dbReference type="OrthoDB" id="4832at2157"/>
<dbReference type="Pfam" id="PF08241">
    <property type="entry name" value="Methyltransf_11"/>
    <property type="match status" value="1"/>
</dbReference>
<dbReference type="InterPro" id="IPR013216">
    <property type="entry name" value="Methyltransf_11"/>
</dbReference>
<evidence type="ECO:0000313" key="4">
    <source>
        <dbReference type="Proteomes" id="UP000282322"/>
    </source>
</evidence>
<dbReference type="Proteomes" id="UP000282322">
    <property type="component" value="Unassembled WGS sequence"/>
</dbReference>
<keyword evidence="1" id="KW-0808">Transferase</keyword>
<dbReference type="GO" id="GO:0032259">
    <property type="term" value="P:methylation"/>
    <property type="evidence" value="ECO:0007669"/>
    <property type="project" value="UniProtKB-KW"/>
</dbReference>
<organism evidence="3 4">
    <name type="scientific">Halocatena pleomorpha</name>
    <dbReference type="NCBI Taxonomy" id="1785090"/>
    <lineage>
        <taxon>Archaea</taxon>
        <taxon>Methanobacteriati</taxon>
        <taxon>Methanobacteriota</taxon>
        <taxon>Stenosarchaea group</taxon>
        <taxon>Halobacteria</taxon>
        <taxon>Halobacteriales</taxon>
        <taxon>Natronomonadaceae</taxon>
        <taxon>Halocatena</taxon>
    </lineage>
</organism>
<dbReference type="Gene3D" id="3.40.50.150">
    <property type="entry name" value="Vaccinia Virus protein VP39"/>
    <property type="match status" value="1"/>
</dbReference>
<dbReference type="InterPro" id="IPR029063">
    <property type="entry name" value="SAM-dependent_MTases_sf"/>
</dbReference>
<accession>A0A3P3RB88</accession>
<dbReference type="GO" id="GO:0016126">
    <property type="term" value="P:sterol biosynthetic process"/>
    <property type="evidence" value="ECO:0007669"/>
    <property type="project" value="TreeGrafter"/>
</dbReference>
<evidence type="ECO:0000313" key="3">
    <source>
        <dbReference type="EMBL" id="RRJ30732.1"/>
    </source>
</evidence>
<dbReference type="RefSeq" id="WP_124954765.1">
    <property type="nucleotide sequence ID" value="NZ_RRCH01000019.1"/>
</dbReference>
<reference evidence="3 4" key="1">
    <citation type="submission" date="2018-11" db="EMBL/GenBank/DDBJ databases">
        <title>Taxonoimc description of Halomarina strain SPP-AMP-1.</title>
        <authorList>
            <person name="Pal Y."/>
            <person name="Srinivasana K."/>
            <person name="Verma A."/>
            <person name="Kumar P."/>
        </authorList>
    </citation>
    <scope>NUCLEOTIDE SEQUENCE [LARGE SCALE GENOMIC DNA]</scope>
    <source>
        <strain evidence="3 4">SPP-AMP-1</strain>
    </source>
</reference>
<dbReference type="CDD" id="cd02440">
    <property type="entry name" value="AdoMet_MTases"/>
    <property type="match status" value="1"/>
</dbReference>
<dbReference type="EMBL" id="RRCH01000019">
    <property type="protein sequence ID" value="RRJ30732.1"/>
    <property type="molecule type" value="Genomic_DNA"/>
</dbReference>
<name>A0A3P3RB88_9EURY</name>
<evidence type="ECO:0000256" key="1">
    <source>
        <dbReference type="ARBA" id="ARBA00022679"/>
    </source>
</evidence>